<dbReference type="InterPro" id="IPR005811">
    <property type="entry name" value="SUCC_ACL_C"/>
</dbReference>
<reference evidence="9" key="1">
    <citation type="journal article" date="2021" name="Nat. Commun.">
        <title>Genetic determinants of endophytism in the Arabidopsis root mycobiome.</title>
        <authorList>
            <person name="Mesny F."/>
            <person name="Miyauchi S."/>
            <person name="Thiergart T."/>
            <person name="Pickel B."/>
            <person name="Atanasova L."/>
            <person name="Karlsson M."/>
            <person name="Huettel B."/>
            <person name="Barry K.W."/>
            <person name="Haridas S."/>
            <person name="Chen C."/>
            <person name="Bauer D."/>
            <person name="Andreopoulos W."/>
            <person name="Pangilinan J."/>
            <person name="LaButti K."/>
            <person name="Riley R."/>
            <person name="Lipzen A."/>
            <person name="Clum A."/>
            <person name="Drula E."/>
            <person name="Henrissat B."/>
            <person name="Kohler A."/>
            <person name="Grigoriev I.V."/>
            <person name="Martin F.M."/>
            <person name="Hacquard S."/>
        </authorList>
    </citation>
    <scope>NUCLEOTIDE SEQUENCE</scope>
    <source>
        <strain evidence="9">FSSC 5 MPI-SDFR-AT-0091</strain>
    </source>
</reference>
<name>A0A9P9GRN3_FUSSL</name>
<feature type="domain" description="ATP-citrate synthase/succinyl-CoA ligase C-terminal" evidence="7">
    <location>
        <begin position="506"/>
        <end position="627"/>
    </location>
</feature>
<dbReference type="GO" id="GO:0004775">
    <property type="term" value="F:succinate-CoA ligase (ADP-forming) activity"/>
    <property type="evidence" value="ECO:0007669"/>
    <property type="project" value="TreeGrafter"/>
</dbReference>
<keyword evidence="6" id="KW-0521">NADP</keyword>
<dbReference type="SUPFAM" id="SSF52210">
    <property type="entry name" value="Succinyl-CoA synthetase domains"/>
    <property type="match status" value="1"/>
</dbReference>
<comment type="caution">
    <text evidence="9">The sequence shown here is derived from an EMBL/GenBank/DDBJ whole genome shotgun (WGS) entry which is preliminary data.</text>
</comment>
<dbReference type="AlphaFoldDB" id="A0A9P9GRN3"/>
<dbReference type="Gene3D" id="3.30.470.20">
    <property type="entry name" value="ATP-grasp fold, B domain"/>
    <property type="match status" value="1"/>
</dbReference>
<evidence type="ECO:0000256" key="1">
    <source>
        <dbReference type="ARBA" id="ARBA00005064"/>
    </source>
</evidence>
<dbReference type="SUPFAM" id="SSF51735">
    <property type="entry name" value="NAD(P)-binding Rossmann-fold domains"/>
    <property type="match status" value="1"/>
</dbReference>
<dbReference type="FunFam" id="3.40.50.261:FF:000001">
    <property type="entry name" value="Succinate--CoA ligase [ADP-forming] subunit beta"/>
    <property type="match status" value="1"/>
</dbReference>
<evidence type="ECO:0000256" key="5">
    <source>
        <dbReference type="ARBA" id="ARBA00022840"/>
    </source>
</evidence>
<dbReference type="PANTHER" id="PTHR11815">
    <property type="entry name" value="SUCCINYL-COA SYNTHETASE BETA CHAIN"/>
    <property type="match status" value="1"/>
</dbReference>
<evidence type="ECO:0000259" key="7">
    <source>
        <dbReference type="Pfam" id="PF00549"/>
    </source>
</evidence>
<keyword evidence="10" id="KW-1185">Reference proteome</keyword>
<feature type="domain" description="ATP-grasp fold succinyl-CoA synthetase-type" evidence="8">
    <location>
        <begin position="284"/>
        <end position="446"/>
    </location>
</feature>
<dbReference type="Gene3D" id="3.40.50.261">
    <property type="entry name" value="Succinyl-CoA synthetase domains"/>
    <property type="match status" value="1"/>
</dbReference>
<dbReference type="PRINTS" id="PR00080">
    <property type="entry name" value="SDRFAMILY"/>
</dbReference>
<proteinExistence type="predicted"/>
<dbReference type="GO" id="GO:0005739">
    <property type="term" value="C:mitochondrion"/>
    <property type="evidence" value="ECO:0007669"/>
    <property type="project" value="TreeGrafter"/>
</dbReference>
<keyword evidence="3" id="KW-0436">Ligase</keyword>
<protein>
    <recommendedName>
        <fullName evidence="11">Succinyl-CoA synthetase beta chain</fullName>
    </recommendedName>
</protein>
<dbReference type="FunFam" id="3.40.50.720:FF:000084">
    <property type="entry name" value="Short-chain dehydrogenase reductase"/>
    <property type="match status" value="1"/>
</dbReference>
<dbReference type="InterPro" id="IPR016102">
    <property type="entry name" value="Succinyl-CoA_synth-like"/>
</dbReference>
<dbReference type="Pfam" id="PF13561">
    <property type="entry name" value="adh_short_C2"/>
    <property type="match status" value="1"/>
</dbReference>
<dbReference type="GO" id="GO:0006104">
    <property type="term" value="P:succinyl-CoA metabolic process"/>
    <property type="evidence" value="ECO:0007669"/>
    <property type="project" value="TreeGrafter"/>
</dbReference>
<evidence type="ECO:0000256" key="6">
    <source>
        <dbReference type="ARBA" id="ARBA00022857"/>
    </source>
</evidence>
<dbReference type="Pfam" id="PF00549">
    <property type="entry name" value="Ligase_CoA"/>
    <property type="match status" value="1"/>
</dbReference>
<dbReference type="InterPro" id="IPR036291">
    <property type="entry name" value="NAD(P)-bd_dom_sf"/>
</dbReference>
<dbReference type="InterPro" id="IPR020904">
    <property type="entry name" value="Sc_DH/Rdtase_CS"/>
</dbReference>
<dbReference type="Gene3D" id="3.40.50.720">
    <property type="entry name" value="NAD(P)-binding Rossmann-like Domain"/>
    <property type="match status" value="1"/>
</dbReference>
<dbReference type="SUPFAM" id="SSF56059">
    <property type="entry name" value="Glutathione synthetase ATP-binding domain-like"/>
    <property type="match status" value="1"/>
</dbReference>
<evidence type="ECO:0000313" key="10">
    <source>
        <dbReference type="Proteomes" id="UP000736672"/>
    </source>
</evidence>
<dbReference type="InterPro" id="IPR002347">
    <property type="entry name" value="SDR_fam"/>
</dbReference>
<evidence type="ECO:0008006" key="11">
    <source>
        <dbReference type="Google" id="ProtNLM"/>
    </source>
</evidence>
<evidence type="ECO:0000256" key="3">
    <source>
        <dbReference type="ARBA" id="ARBA00022598"/>
    </source>
</evidence>
<dbReference type="Pfam" id="PF08442">
    <property type="entry name" value="ATP-grasp_2"/>
    <property type="match status" value="1"/>
</dbReference>
<dbReference type="GO" id="GO:0006099">
    <property type="term" value="P:tricarboxylic acid cycle"/>
    <property type="evidence" value="ECO:0007669"/>
    <property type="project" value="UniProtKB-KW"/>
</dbReference>
<dbReference type="PROSITE" id="PS01217">
    <property type="entry name" value="SUCCINYL_COA_LIG_3"/>
    <property type="match status" value="1"/>
</dbReference>
<gene>
    <name evidence="9" type="ORF">B0J15DRAFT_404018</name>
</gene>
<dbReference type="PROSITE" id="PS00061">
    <property type="entry name" value="ADH_SHORT"/>
    <property type="match status" value="1"/>
</dbReference>
<dbReference type="InterPro" id="IPR013650">
    <property type="entry name" value="ATP-grasp_succ-CoA_synth-type"/>
</dbReference>
<sequence length="633" mass="68375">MSATKTGLRLAGKVAIVTGGGSGYGEGIARRFASEGAKVLIADVNERGGSNVAKAMPDSMSFFKADVGEQEDWRRLVEAAKSRYGRLDCLVNNAGTTYHNKPTSSVTEADFDKCFRVNVKGVYFGSQVFIPELIKQGEGGTMINVASVGATRPRPGLVWYNASKGAIWNVTKGLAAEYGVNNIRINSVCPLLGGTGLFEAFSGQPDTPLNRANFISNVPLQRLCEPQDVAGACLFFASDDSSFVTGRRGKGHLKQEILQIHKSQTNYLSTRIDKRTAPSFRGRSRECLIKPQTLTGQRLSFRSAPIAQTANDAETVTSTLFGTGQTIKLASDKAVAVNKVYVTESLPFEDTWYLALTLDREACLPIMIVSKNKAASSQEQATGERLQEQVFRFDLTNGITQELTSNVAKLVNASQGGLESIRNILNQLYDLFQTKDSTLIEINTLAKAADGTFVCLDSNFTADDASEKRQPELFSLRDEEAEVSEEVEARKHGLIYIKLSGNIGNVVNGAGLAMATNDAINYHGGASANFLDAGGQATKQTMQKAFDIILRDDRVKVILVNIYGGIIKCDMIAESIIGAAQELGPLRVPLVVRLQGTNSAEGLKILDEADLGFFVESDFDKAAEKAVELSKLA</sequence>
<comment type="pathway">
    <text evidence="1">Carbohydrate metabolism; tricarboxylic acid cycle; succinate from succinyl-CoA (ligase route): step 1/1.</text>
</comment>
<dbReference type="Proteomes" id="UP000736672">
    <property type="component" value="Unassembled WGS sequence"/>
</dbReference>
<dbReference type="GO" id="GO:0005524">
    <property type="term" value="F:ATP binding"/>
    <property type="evidence" value="ECO:0007669"/>
    <property type="project" value="UniProtKB-KW"/>
</dbReference>
<dbReference type="InterPro" id="IPR017866">
    <property type="entry name" value="Succ-CoA_synthase_bsu_CS"/>
</dbReference>
<dbReference type="OrthoDB" id="1664372at2759"/>
<evidence type="ECO:0000256" key="4">
    <source>
        <dbReference type="ARBA" id="ARBA00022741"/>
    </source>
</evidence>
<dbReference type="GO" id="GO:0042709">
    <property type="term" value="C:succinate-CoA ligase complex"/>
    <property type="evidence" value="ECO:0007669"/>
    <property type="project" value="TreeGrafter"/>
</dbReference>
<dbReference type="EMBL" id="JAGTJS010000019">
    <property type="protein sequence ID" value="KAH7242887.1"/>
    <property type="molecule type" value="Genomic_DNA"/>
</dbReference>
<dbReference type="PANTHER" id="PTHR11815:SF1">
    <property type="entry name" value="SUCCINATE--COA LIGASE [ADP-FORMING] SUBUNIT BETA, MITOCHONDRIAL"/>
    <property type="match status" value="1"/>
</dbReference>
<evidence type="ECO:0000313" key="9">
    <source>
        <dbReference type="EMBL" id="KAH7242887.1"/>
    </source>
</evidence>
<keyword evidence="5" id="KW-0067">ATP-binding</keyword>
<dbReference type="PRINTS" id="PR00081">
    <property type="entry name" value="GDHRDH"/>
</dbReference>
<organism evidence="9 10">
    <name type="scientific">Fusarium solani</name>
    <name type="common">Filamentous fungus</name>
    <dbReference type="NCBI Taxonomy" id="169388"/>
    <lineage>
        <taxon>Eukaryota</taxon>
        <taxon>Fungi</taxon>
        <taxon>Dikarya</taxon>
        <taxon>Ascomycota</taxon>
        <taxon>Pezizomycotina</taxon>
        <taxon>Sordariomycetes</taxon>
        <taxon>Hypocreomycetidae</taxon>
        <taxon>Hypocreales</taxon>
        <taxon>Nectriaceae</taxon>
        <taxon>Fusarium</taxon>
        <taxon>Fusarium solani species complex</taxon>
    </lineage>
</organism>
<dbReference type="Gene3D" id="3.30.1490.20">
    <property type="entry name" value="ATP-grasp fold, A domain"/>
    <property type="match status" value="1"/>
</dbReference>
<evidence type="ECO:0000256" key="2">
    <source>
        <dbReference type="ARBA" id="ARBA00022532"/>
    </source>
</evidence>
<accession>A0A9P9GRN3</accession>
<dbReference type="NCBIfam" id="NF005559">
    <property type="entry name" value="PRK07231.1"/>
    <property type="match status" value="1"/>
</dbReference>
<evidence type="ECO:0000259" key="8">
    <source>
        <dbReference type="Pfam" id="PF08442"/>
    </source>
</evidence>
<keyword evidence="4" id="KW-0547">Nucleotide-binding</keyword>
<keyword evidence="2" id="KW-0816">Tricarboxylic acid cycle</keyword>
<dbReference type="InterPro" id="IPR013815">
    <property type="entry name" value="ATP_grasp_subdomain_1"/>
</dbReference>